<dbReference type="Proteomes" id="UP000177622">
    <property type="component" value="Unassembled WGS sequence"/>
</dbReference>
<organism evidence="1 2">
    <name type="scientific">Penicillium arizonense</name>
    <dbReference type="NCBI Taxonomy" id="1835702"/>
    <lineage>
        <taxon>Eukaryota</taxon>
        <taxon>Fungi</taxon>
        <taxon>Dikarya</taxon>
        <taxon>Ascomycota</taxon>
        <taxon>Pezizomycotina</taxon>
        <taxon>Eurotiomycetes</taxon>
        <taxon>Eurotiomycetidae</taxon>
        <taxon>Eurotiales</taxon>
        <taxon>Aspergillaceae</taxon>
        <taxon>Penicillium</taxon>
    </lineage>
</organism>
<keyword evidence="2" id="KW-1185">Reference proteome</keyword>
<name>A0A1F5L2E4_PENAI</name>
<dbReference type="GeneID" id="34582324"/>
<dbReference type="EMBL" id="LXJU01000066">
    <property type="protein sequence ID" value="OGE47091.1"/>
    <property type="molecule type" value="Genomic_DNA"/>
</dbReference>
<gene>
    <name evidence="1" type="ORF">PENARI_c066G06290</name>
</gene>
<sequence>MPWHPLKAKRESRRLNLCGRLDNGMDDPLSGFVSRFLGAGEKFEHCADSIENANRRRYVDRPPVHRSYLDLLRLYDL</sequence>
<comment type="caution">
    <text evidence="1">The sequence shown here is derived from an EMBL/GenBank/DDBJ whole genome shotgun (WGS) entry which is preliminary data.</text>
</comment>
<protein>
    <submittedName>
        <fullName evidence="1">Uncharacterized protein</fullName>
    </submittedName>
</protein>
<dbReference type="AlphaFoldDB" id="A0A1F5L2E4"/>
<evidence type="ECO:0000313" key="1">
    <source>
        <dbReference type="EMBL" id="OGE47091.1"/>
    </source>
</evidence>
<accession>A0A1F5L2E4</accession>
<dbReference type="RefSeq" id="XP_022482557.1">
    <property type="nucleotide sequence ID" value="XM_022637590.1"/>
</dbReference>
<proteinExistence type="predicted"/>
<evidence type="ECO:0000313" key="2">
    <source>
        <dbReference type="Proteomes" id="UP000177622"/>
    </source>
</evidence>
<reference evidence="1 2" key="1">
    <citation type="journal article" date="2016" name="Sci. Rep.">
        <title>Penicillium arizonense, a new, genome sequenced fungal species, reveals a high chemical diversity in secreted metabolites.</title>
        <authorList>
            <person name="Grijseels S."/>
            <person name="Nielsen J.C."/>
            <person name="Randelovic M."/>
            <person name="Nielsen J."/>
            <person name="Nielsen K.F."/>
            <person name="Workman M."/>
            <person name="Frisvad J.C."/>
        </authorList>
    </citation>
    <scope>NUCLEOTIDE SEQUENCE [LARGE SCALE GENOMIC DNA]</scope>
    <source>
        <strain evidence="1 2">CBS 141311</strain>
    </source>
</reference>